<comment type="caution">
    <text evidence="6">The sequence shown here is derived from an EMBL/GenBank/DDBJ whole genome shotgun (WGS) entry which is preliminary data.</text>
</comment>
<feature type="compositionally biased region" description="Low complexity" evidence="3">
    <location>
        <begin position="680"/>
        <end position="695"/>
    </location>
</feature>
<feature type="signal peptide" evidence="5">
    <location>
        <begin position="1"/>
        <end position="22"/>
    </location>
</feature>
<evidence type="ECO:0000256" key="2">
    <source>
        <dbReference type="ARBA" id="ARBA00022737"/>
    </source>
</evidence>
<feature type="chain" id="PRO_5005879491" description="Kelch repeat-containing protein" evidence="5">
    <location>
        <begin position="23"/>
        <end position="769"/>
    </location>
</feature>
<dbReference type="Proteomes" id="UP000038010">
    <property type="component" value="Unassembled WGS sequence"/>
</dbReference>
<keyword evidence="4" id="KW-1133">Transmembrane helix</keyword>
<organism evidence="6 7">
    <name type="scientific">Cyphellophora attinorum</name>
    <dbReference type="NCBI Taxonomy" id="1664694"/>
    <lineage>
        <taxon>Eukaryota</taxon>
        <taxon>Fungi</taxon>
        <taxon>Dikarya</taxon>
        <taxon>Ascomycota</taxon>
        <taxon>Pezizomycotina</taxon>
        <taxon>Eurotiomycetes</taxon>
        <taxon>Chaetothyriomycetidae</taxon>
        <taxon>Chaetothyriales</taxon>
        <taxon>Cyphellophoraceae</taxon>
        <taxon>Cyphellophora</taxon>
    </lineage>
</organism>
<dbReference type="AlphaFoldDB" id="A0A0N1P0D7"/>
<dbReference type="VEuPathDB" id="FungiDB:AB675_5666"/>
<evidence type="ECO:0000313" key="6">
    <source>
        <dbReference type="EMBL" id="KPI42067.1"/>
    </source>
</evidence>
<evidence type="ECO:0000256" key="5">
    <source>
        <dbReference type="SAM" id="SignalP"/>
    </source>
</evidence>
<dbReference type="EMBL" id="LFJN01000008">
    <property type="protein sequence ID" value="KPI42067.1"/>
    <property type="molecule type" value="Genomic_DNA"/>
</dbReference>
<keyword evidence="1" id="KW-0880">Kelch repeat</keyword>
<feature type="region of interest" description="Disordered" evidence="3">
    <location>
        <begin position="584"/>
        <end position="769"/>
    </location>
</feature>
<dbReference type="STRING" id="1664694.A0A0N1P0D7"/>
<sequence length="769" mass="82884">MYIMISLRHLCLFLNLWQMTRADLTPQEIHSWNRLRGAVVQTDIFLQGGLLQIPQSKTGYPGRYENGSFFRLSLNDSFDVADNQAPPLFRALDDKRIEGSAIGQDGFMIADNDEIYVYGGAFSNPALVDNVVFSDVLFDPTIGRENTLRNANPAYRPNDGAFQVKLTAGAGANAPSESRGFYFGGLKRPDNQAIGVDDGIDNLTLSDGLVIVDTTEQTVSHWTIPALGVGIQSRAEATLAWIPAGEQGMLVAVGGVLNPSDIFSPYGPWTNDSMEQGNNFTKEIHLFDVASSTWFRQAIADGSPCPPRLARACGVVSTHFKKTHKADSHHDIFLYGGYDGDSTTSFDSVWVLSIPSFRFIELPAGRTRRDGHICVKPYDNQMIVIGGTQDGTLPLEDGRLVDVFDMNTLEWTGRYDPLVHDDYIPAEVIVSALPQDQWANVRGSPLAVPLNTTYDVDKLIALGPYTKSSPTPRTGGPEDRTKSRDLAVKAGVPVGVIVGLSIIALLFFCLVWRPRRRKLEQIQGHKTGATDETAQSWIDRWVGSTVVGSTQGKDVNSDTDGAGSVPEAAQTPELDGLGYASTHRWSQSTAAARPPRHRDPGSGEGPYEVYTPDHRTSQTSGIHTIASDGAESPNVSRSDVRKQSTHAPGVVSGGQAPSEMSDAGAAQIISDTGAKPDKGAMSASPSSHNPAAARSSKAKHISSISETAAFETTAGATTGSINTKRSPISPVQWPARPSHHRHSSSVSSGLSPLPSPGEEQEEDEQIRTI</sequence>
<dbReference type="PANTHER" id="PTHR46228:SF2">
    <property type="entry name" value="KELCH REPEAT PROTEIN (AFU_ORTHOLOGUE AFUA_4G14350)"/>
    <property type="match status" value="1"/>
</dbReference>
<dbReference type="SUPFAM" id="SSF117281">
    <property type="entry name" value="Kelch motif"/>
    <property type="match status" value="1"/>
</dbReference>
<dbReference type="Gene3D" id="2.120.10.80">
    <property type="entry name" value="Kelch-type beta propeller"/>
    <property type="match status" value="1"/>
</dbReference>
<evidence type="ECO:0000256" key="1">
    <source>
        <dbReference type="ARBA" id="ARBA00022441"/>
    </source>
</evidence>
<feature type="region of interest" description="Disordered" evidence="3">
    <location>
        <begin position="549"/>
        <end position="572"/>
    </location>
</feature>
<reference evidence="6 7" key="1">
    <citation type="submission" date="2015-06" db="EMBL/GenBank/DDBJ databases">
        <title>Draft genome of the ant-associated black yeast Phialophora attae CBS 131958.</title>
        <authorList>
            <person name="Moreno L.F."/>
            <person name="Stielow B.J."/>
            <person name="de Hoog S."/>
            <person name="Vicente V.A."/>
            <person name="Weiss V.A."/>
            <person name="de Vries M."/>
            <person name="Cruz L.M."/>
            <person name="Souza E.M."/>
        </authorList>
    </citation>
    <scope>NUCLEOTIDE SEQUENCE [LARGE SCALE GENOMIC DNA]</scope>
    <source>
        <strain evidence="6 7">CBS 131958</strain>
    </source>
</reference>
<keyword evidence="7" id="KW-1185">Reference proteome</keyword>
<evidence type="ECO:0000256" key="4">
    <source>
        <dbReference type="SAM" id="Phobius"/>
    </source>
</evidence>
<keyword evidence="2" id="KW-0677">Repeat</keyword>
<evidence type="ECO:0000256" key="3">
    <source>
        <dbReference type="SAM" id="MobiDB-lite"/>
    </source>
</evidence>
<feature type="transmembrane region" description="Helical" evidence="4">
    <location>
        <begin position="490"/>
        <end position="512"/>
    </location>
</feature>
<dbReference type="GeneID" id="28737777"/>
<keyword evidence="4" id="KW-0472">Membrane</keyword>
<name>A0A0N1P0D7_9EURO</name>
<dbReference type="InterPro" id="IPR015915">
    <property type="entry name" value="Kelch-typ_b-propeller"/>
</dbReference>
<evidence type="ECO:0008006" key="8">
    <source>
        <dbReference type="Google" id="ProtNLM"/>
    </source>
</evidence>
<feature type="compositionally biased region" description="Acidic residues" evidence="3">
    <location>
        <begin position="758"/>
        <end position="769"/>
    </location>
</feature>
<feature type="compositionally biased region" description="Low complexity" evidence="3">
    <location>
        <begin position="706"/>
        <end position="719"/>
    </location>
</feature>
<gene>
    <name evidence="6" type="ORF">AB675_5666</name>
</gene>
<dbReference type="PANTHER" id="PTHR46228">
    <property type="entry name" value="KELCH DOMAIN-CONTAINING PROTEIN"/>
    <property type="match status" value="1"/>
</dbReference>
<accession>A0A0N1P0D7</accession>
<keyword evidence="4" id="KW-0812">Transmembrane</keyword>
<dbReference type="RefSeq" id="XP_018002030.1">
    <property type="nucleotide sequence ID" value="XM_018145897.1"/>
</dbReference>
<dbReference type="OrthoDB" id="540004at2759"/>
<protein>
    <recommendedName>
        <fullName evidence="8">Kelch repeat-containing protein</fullName>
    </recommendedName>
</protein>
<proteinExistence type="predicted"/>
<keyword evidence="5" id="KW-0732">Signal</keyword>
<evidence type="ECO:0000313" key="7">
    <source>
        <dbReference type="Proteomes" id="UP000038010"/>
    </source>
</evidence>